<dbReference type="RefSeq" id="WP_184624605.1">
    <property type="nucleotide sequence ID" value="NZ_JACHCC010000005.1"/>
</dbReference>
<dbReference type="Gene3D" id="1.25.40.10">
    <property type="entry name" value="Tetratricopeptide repeat domain"/>
    <property type="match status" value="1"/>
</dbReference>
<keyword evidence="8" id="KW-1133">Transmembrane helix</keyword>
<evidence type="ECO:0000256" key="1">
    <source>
        <dbReference type="ARBA" id="ARBA00000085"/>
    </source>
</evidence>
<dbReference type="EC" id="2.7.13.3" evidence="2"/>
<organism evidence="10 11">
    <name type="scientific">Pedobacter cryoconitis</name>
    <dbReference type="NCBI Taxonomy" id="188932"/>
    <lineage>
        <taxon>Bacteria</taxon>
        <taxon>Pseudomonadati</taxon>
        <taxon>Bacteroidota</taxon>
        <taxon>Sphingobacteriia</taxon>
        <taxon>Sphingobacteriales</taxon>
        <taxon>Sphingobacteriaceae</taxon>
        <taxon>Pedobacter</taxon>
    </lineage>
</organism>
<dbReference type="InterPro" id="IPR004358">
    <property type="entry name" value="Sig_transdc_His_kin-like_C"/>
</dbReference>
<dbReference type="InterPro" id="IPR005467">
    <property type="entry name" value="His_kinase_dom"/>
</dbReference>
<dbReference type="SUPFAM" id="SSF55874">
    <property type="entry name" value="ATPase domain of HSP90 chaperone/DNA topoisomerase II/histidine kinase"/>
    <property type="match status" value="1"/>
</dbReference>
<dbReference type="InterPro" id="IPR019734">
    <property type="entry name" value="TPR_rpt"/>
</dbReference>
<dbReference type="SUPFAM" id="SSF47384">
    <property type="entry name" value="Homodimeric domain of signal transducing histidine kinase"/>
    <property type="match status" value="1"/>
</dbReference>
<dbReference type="SMART" id="SM00387">
    <property type="entry name" value="HATPase_c"/>
    <property type="match status" value="1"/>
</dbReference>
<proteinExistence type="predicted"/>
<evidence type="ECO:0000256" key="5">
    <source>
        <dbReference type="ARBA" id="ARBA00022777"/>
    </source>
</evidence>
<name>A0A7X0MI04_9SPHI</name>
<feature type="transmembrane region" description="Helical" evidence="8">
    <location>
        <begin position="343"/>
        <end position="365"/>
    </location>
</feature>
<dbReference type="InterPro" id="IPR050736">
    <property type="entry name" value="Sensor_HK_Regulatory"/>
</dbReference>
<dbReference type="PANTHER" id="PTHR43711">
    <property type="entry name" value="TWO-COMPONENT HISTIDINE KINASE"/>
    <property type="match status" value="1"/>
</dbReference>
<dbReference type="SMART" id="SM00388">
    <property type="entry name" value="HisKA"/>
    <property type="match status" value="1"/>
</dbReference>
<dbReference type="Pfam" id="PF00512">
    <property type="entry name" value="HisKA"/>
    <property type="match status" value="1"/>
</dbReference>
<dbReference type="SUPFAM" id="SSF48452">
    <property type="entry name" value="TPR-like"/>
    <property type="match status" value="1"/>
</dbReference>
<dbReference type="InterPro" id="IPR036097">
    <property type="entry name" value="HisK_dim/P_sf"/>
</dbReference>
<dbReference type="PROSITE" id="PS50109">
    <property type="entry name" value="HIS_KIN"/>
    <property type="match status" value="1"/>
</dbReference>
<keyword evidence="8" id="KW-0472">Membrane</keyword>
<dbReference type="Gene3D" id="3.30.565.10">
    <property type="entry name" value="Histidine kinase-like ATPase, C-terminal domain"/>
    <property type="match status" value="1"/>
</dbReference>
<keyword evidence="7" id="KW-0802">TPR repeat</keyword>
<dbReference type="Proteomes" id="UP000521017">
    <property type="component" value="Unassembled WGS sequence"/>
</dbReference>
<evidence type="ECO:0000256" key="6">
    <source>
        <dbReference type="ARBA" id="ARBA00023012"/>
    </source>
</evidence>
<protein>
    <recommendedName>
        <fullName evidence="2">histidine kinase</fullName>
        <ecNumber evidence="2">2.7.13.3</ecNumber>
    </recommendedName>
</protein>
<dbReference type="Gene3D" id="1.10.287.130">
    <property type="match status" value="1"/>
</dbReference>
<feature type="repeat" description="TPR" evidence="7">
    <location>
        <begin position="81"/>
        <end position="114"/>
    </location>
</feature>
<dbReference type="SMART" id="SM00028">
    <property type="entry name" value="TPR"/>
    <property type="match status" value="2"/>
</dbReference>
<dbReference type="FunFam" id="3.30.565.10:FF:000006">
    <property type="entry name" value="Sensor histidine kinase WalK"/>
    <property type="match status" value="1"/>
</dbReference>
<feature type="domain" description="Histidine kinase" evidence="9">
    <location>
        <begin position="406"/>
        <end position="618"/>
    </location>
</feature>
<reference evidence="10 11" key="1">
    <citation type="submission" date="2020-08" db="EMBL/GenBank/DDBJ databases">
        <title>Genomic Encyclopedia of Type Strains, Phase IV (KMG-V): Genome sequencing to study the core and pangenomes of soil and plant-associated prokaryotes.</title>
        <authorList>
            <person name="Whitman W."/>
        </authorList>
    </citation>
    <scope>NUCLEOTIDE SEQUENCE [LARGE SCALE GENOMIC DNA]</scope>
    <source>
        <strain evidence="10 11">M2T3</strain>
    </source>
</reference>
<comment type="caution">
    <text evidence="10">The sequence shown here is derived from an EMBL/GenBank/DDBJ whole genome shotgun (WGS) entry which is preliminary data.</text>
</comment>
<evidence type="ECO:0000313" key="10">
    <source>
        <dbReference type="EMBL" id="MBB6499877.1"/>
    </source>
</evidence>
<dbReference type="Pfam" id="PF02518">
    <property type="entry name" value="HATPase_c"/>
    <property type="match status" value="1"/>
</dbReference>
<keyword evidence="3" id="KW-0597">Phosphoprotein</keyword>
<dbReference type="PRINTS" id="PR00344">
    <property type="entry name" value="BCTRLSENSOR"/>
</dbReference>
<keyword evidence="5 10" id="KW-0418">Kinase</keyword>
<comment type="catalytic activity">
    <reaction evidence="1">
        <text>ATP + protein L-histidine = ADP + protein N-phospho-L-histidine.</text>
        <dbReference type="EC" id="2.7.13.3"/>
    </reaction>
</comment>
<dbReference type="CDD" id="cd00082">
    <property type="entry name" value="HisKA"/>
    <property type="match status" value="1"/>
</dbReference>
<dbReference type="PROSITE" id="PS50005">
    <property type="entry name" value="TPR"/>
    <property type="match status" value="1"/>
</dbReference>
<keyword evidence="8" id="KW-0812">Transmembrane</keyword>
<accession>A0A7X0MI04</accession>
<sequence length="621" mass="69948">MRKVLLSILAMALIQIVCYGQSSELNQLQSSLPHITDSLRYTDALNRMAMLLYEKNLDSTFFYTVRARGIANRINYSKGKADALNNLGVFFDLKGNLQLALRYYNEAYHLYTELKDTSNRVQTLMNMAMVYQESGKDKRALAQYQHAFSLGEKLKKDSIMSLAIYNYLLQYPSLIRHDSVTIYIDKARKIATKYRDERTLLALDQLVANDLLSNQHYNEGITLLKKTIDSALSKKLYYVTMDMLAGLADQLAKTDPAAAIASYKQGLEIAGRNGYLISSITMSRRLFELYTQLGDMKNANMYSLQLVKFSDEHEQLNNKSGVDYLDYAIKEQQLSALTTKSNYQTALIILFVVICVLTTAVILSIRQNLNKSKLLNKRMTMQNAQLKLAFGALEQSHADNTRMMQIVAHDLRNPLGSVHSLADLLLSNSSYGNDDRQMLEMIKTSVGHSLELVSDLLQVNHGTGDIKNDPIQIDEMLRYCVSLSMNKAELKKQNIKLQTKPLIIAASREKLWRVISNLIGNAIKFSPEATEIEVNMELSAESVIISIKDEGIGIPADLQDQIFEMFTKAKRQGTAGEQAFGLGLAISRQIVEAHDGKIWFVSNQGKGTTFYVELPLTQGIR</sequence>
<keyword evidence="4" id="KW-0808">Transferase</keyword>
<dbReference type="InterPro" id="IPR036890">
    <property type="entry name" value="HATPase_C_sf"/>
</dbReference>
<evidence type="ECO:0000256" key="4">
    <source>
        <dbReference type="ARBA" id="ARBA00022679"/>
    </source>
</evidence>
<dbReference type="CDD" id="cd00075">
    <property type="entry name" value="HATPase"/>
    <property type="match status" value="1"/>
</dbReference>
<dbReference type="InterPro" id="IPR003594">
    <property type="entry name" value="HATPase_dom"/>
</dbReference>
<evidence type="ECO:0000313" key="11">
    <source>
        <dbReference type="Proteomes" id="UP000521017"/>
    </source>
</evidence>
<dbReference type="PANTHER" id="PTHR43711:SF31">
    <property type="entry name" value="HISTIDINE KINASE"/>
    <property type="match status" value="1"/>
</dbReference>
<evidence type="ECO:0000256" key="3">
    <source>
        <dbReference type="ARBA" id="ARBA00022553"/>
    </source>
</evidence>
<dbReference type="AlphaFoldDB" id="A0A7X0MI04"/>
<dbReference type="InterPro" id="IPR003661">
    <property type="entry name" value="HisK_dim/P_dom"/>
</dbReference>
<evidence type="ECO:0000256" key="7">
    <source>
        <dbReference type="PROSITE-ProRule" id="PRU00339"/>
    </source>
</evidence>
<dbReference type="Pfam" id="PF13424">
    <property type="entry name" value="TPR_12"/>
    <property type="match status" value="1"/>
</dbReference>
<dbReference type="EMBL" id="JACHCC010000005">
    <property type="protein sequence ID" value="MBB6499877.1"/>
    <property type="molecule type" value="Genomic_DNA"/>
</dbReference>
<evidence type="ECO:0000256" key="8">
    <source>
        <dbReference type="SAM" id="Phobius"/>
    </source>
</evidence>
<dbReference type="InterPro" id="IPR011990">
    <property type="entry name" value="TPR-like_helical_dom_sf"/>
</dbReference>
<dbReference type="GO" id="GO:0000155">
    <property type="term" value="F:phosphorelay sensor kinase activity"/>
    <property type="evidence" value="ECO:0007669"/>
    <property type="project" value="InterPro"/>
</dbReference>
<evidence type="ECO:0000259" key="9">
    <source>
        <dbReference type="PROSITE" id="PS50109"/>
    </source>
</evidence>
<gene>
    <name evidence="10" type="ORF">HDF25_002021</name>
</gene>
<evidence type="ECO:0000256" key="2">
    <source>
        <dbReference type="ARBA" id="ARBA00012438"/>
    </source>
</evidence>
<keyword evidence="6" id="KW-0902">Two-component regulatory system</keyword>